<evidence type="ECO:0000256" key="1">
    <source>
        <dbReference type="SAM" id="MobiDB-lite"/>
    </source>
</evidence>
<dbReference type="RefSeq" id="WP_135963564.1">
    <property type="nucleotide sequence ID" value="NZ_SRXT01000003.1"/>
</dbReference>
<gene>
    <name evidence="2" type="ORF">E5A73_09485</name>
</gene>
<comment type="caution">
    <text evidence="2">The sequence shown here is derived from an EMBL/GenBank/DDBJ whole genome shotgun (WGS) entry which is preliminary data.</text>
</comment>
<dbReference type="Gene3D" id="3.60.15.10">
    <property type="entry name" value="Ribonuclease Z/Hydroxyacylglutathione hydrolase-like"/>
    <property type="match status" value="1"/>
</dbReference>
<dbReference type="AlphaFoldDB" id="A0A4S1XEQ6"/>
<reference evidence="2 3" key="1">
    <citation type="submission" date="2019-04" db="EMBL/GenBank/DDBJ databases">
        <title>Sphingomonas psychrotolerans sp. nov., isolated from soil in the Tianshan Mountains, Xinjiang, China.</title>
        <authorList>
            <person name="Luo Y."/>
            <person name="Sheng H."/>
        </authorList>
    </citation>
    <scope>NUCLEOTIDE SEQUENCE [LARGE SCALE GENOMIC DNA]</scope>
    <source>
        <strain evidence="2 3">ZFGT-11</strain>
    </source>
</reference>
<sequence length="519" mass="57200">MTKATKIVVTLLDVGQGSSTFVEIYTGTAITATALLDLGSERAKTEAGGPSVEYITKQLTSMAKPRIDFFSLSHSDSDHINLVQDLLANFDKPGTKKPTKPILEVGHVIYGGPRVLYAKHSSNNVISDLEKYQPTGTTKPEPLPANNCSYSKTSAVFASNEVSFYLLVGNHVASEPRTFRKKIADKKWRTDSYSLNTYSMIFVVDFVGWQFVVTGDATGATIAQANYFIDLYTAKFPYVAVLTMPHHSSETTTFSLTASKKRLKPGERVPDAAKKVIEAFATSIAPKTIHASAEDVGSFRHPSAYTMSYFWSYVEKTSWYDDPVLVDHQHLYNAYFAEEDDYQIALEVEDPTTKKKMKKKEQLPPFDDWWTFATQHSIFTNRYYVREAAYDPAKDETASFPPDPGKVTAIPASGATTSPPFAVAWAYSLDGTTEEVTIERLENRKVGTAFVHTPVMVLSKTAPARRPPATDSAPAETASAVPPHRTLALRPPTHLDVPLPGSRGCAAARPLPRLRPLDV</sequence>
<organism evidence="2 3">
    <name type="scientific">Sphingomonas gei</name>
    <dbReference type="NCBI Taxonomy" id="1395960"/>
    <lineage>
        <taxon>Bacteria</taxon>
        <taxon>Pseudomonadati</taxon>
        <taxon>Pseudomonadota</taxon>
        <taxon>Alphaproteobacteria</taxon>
        <taxon>Sphingomonadales</taxon>
        <taxon>Sphingomonadaceae</taxon>
        <taxon>Sphingomonas</taxon>
    </lineage>
</organism>
<dbReference type="EMBL" id="SRXT01000003">
    <property type="protein sequence ID" value="TGX54327.1"/>
    <property type="molecule type" value="Genomic_DNA"/>
</dbReference>
<keyword evidence="3" id="KW-1185">Reference proteome</keyword>
<dbReference type="PANTHER" id="PTHR30619:SF1">
    <property type="entry name" value="RECOMBINATION PROTEIN 2"/>
    <property type="match status" value="1"/>
</dbReference>
<dbReference type="PANTHER" id="PTHR30619">
    <property type="entry name" value="DNA INTERNALIZATION/COMPETENCE PROTEIN COMEC/REC2"/>
    <property type="match status" value="1"/>
</dbReference>
<evidence type="ECO:0000313" key="2">
    <source>
        <dbReference type="EMBL" id="TGX54327.1"/>
    </source>
</evidence>
<dbReference type="InterPro" id="IPR052159">
    <property type="entry name" value="Competence_DNA_uptake"/>
</dbReference>
<dbReference type="InterPro" id="IPR036866">
    <property type="entry name" value="RibonucZ/Hydroxyglut_hydro"/>
</dbReference>
<dbReference type="Proteomes" id="UP000306147">
    <property type="component" value="Unassembled WGS sequence"/>
</dbReference>
<protein>
    <submittedName>
        <fullName evidence="2">Uncharacterized protein</fullName>
    </submittedName>
</protein>
<feature type="region of interest" description="Disordered" evidence="1">
    <location>
        <begin position="461"/>
        <end position="503"/>
    </location>
</feature>
<dbReference type="SUPFAM" id="SSF56281">
    <property type="entry name" value="Metallo-hydrolase/oxidoreductase"/>
    <property type="match status" value="1"/>
</dbReference>
<name>A0A4S1XEQ6_9SPHN</name>
<proteinExistence type="predicted"/>
<evidence type="ECO:0000313" key="3">
    <source>
        <dbReference type="Proteomes" id="UP000306147"/>
    </source>
</evidence>
<dbReference type="OrthoDB" id="7020662at2"/>
<accession>A0A4S1XEQ6</accession>